<dbReference type="GeneID" id="54991596"/>
<dbReference type="Proteomes" id="UP000246166">
    <property type="component" value="Segment"/>
</dbReference>
<dbReference type="RefSeq" id="YP_009801088.1">
    <property type="nucleotide sequence ID" value="NC_047963.1"/>
</dbReference>
<dbReference type="EMBL" id="MH059637">
    <property type="protein sequence ID" value="AWD92507.1"/>
    <property type="molecule type" value="Genomic_DNA"/>
</dbReference>
<dbReference type="KEGG" id="vg:54991596"/>
<organism evidence="1 2">
    <name type="scientific">Pectobacterium phage Jarilo</name>
    <dbReference type="NCBI Taxonomy" id="2163634"/>
    <lineage>
        <taxon>Viruses</taxon>
        <taxon>Duplodnaviria</taxon>
        <taxon>Heunggongvirae</taxon>
        <taxon>Uroviricota</taxon>
        <taxon>Caudoviricetes</taxon>
        <taxon>Autographivirales</taxon>
        <taxon>Autotranscriptaviridae</taxon>
        <taxon>Studiervirinae</taxon>
        <taxon>Jarilovirus</taxon>
        <taxon>Jarilovirus jarilo</taxon>
    </lineage>
</organism>
<accession>A0A2S1GSY8</accession>
<protein>
    <submittedName>
        <fullName evidence="1">Uncharacterized protein</fullName>
    </submittedName>
</protein>
<sequence>MIFSKEFKSYFEDASEVEVGDFRKHDACFATRELVIDAEVIAAFPELALYAGHIASQEGTQSYSYGWESYDDIKLFKLVSKETQQAQDFWRLMDHLNSEDNDMAHKFNRKYHPERIVREEVTTGILPTIVAMAKAGSYE</sequence>
<reference evidence="2" key="1">
    <citation type="submission" date="2018-03" db="EMBL/GenBank/DDBJ databases">
        <title>Phage therapy in agriculture - a green tech approach to combat plant pathogenic bacteria.</title>
        <authorList>
            <person name="Carstens A.B."/>
            <person name="Djurhuus A.M."/>
            <person name="Hansen L.H."/>
        </authorList>
    </citation>
    <scope>NUCLEOTIDE SEQUENCE [LARGE SCALE GENOMIC DNA]</scope>
</reference>
<proteinExistence type="predicted"/>
<evidence type="ECO:0000313" key="1">
    <source>
        <dbReference type="EMBL" id="AWD92507.1"/>
    </source>
</evidence>
<keyword evidence="2" id="KW-1185">Reference proteome</keyword>
<name>A0A2S1GSY8_9CAUD</name>
<evidence type="ECO:0000313" key="2">
    <source>
        <dbReference type="Proteomes" id="UP000246166"/>
    </source>
</evidence>